<dbReference type="Proteomes" id="UP001054846">
    <property type="component" value="Chromosome"/>
</dbReference>
<dbReference type="EMBL" id="CP063845">
    <property type="protein sequence ID" value="UFP95298.1"/>
    <property type="molecule type" value="Genomic_DNA"/>
</dbReference>
<feature type="site" description="Transition state stabilizer" evidence="7">
    <location>
        <position position="13"/>
    </location>
</feature>
<dbReference type="Pfam" id="PF01128">
    <property type="entry name" value="IspD"/>
    <property type="match status" value="1"/>
</dbReference>
<feature type="site" description="Transition state stabilizer" evidence="7">
    <location>
        <position position="20"/>
    </location>
</feature>
<comment type="similarity">
    <text evidence="3 7">Belongs to the IspD/TarI cytidylyltransferase family. IspD subfamily.</text>
</comment>
<comment type="function">
    <text evidence="7">Catalyzes the formation of 4-diphosphocytidyl-2-C-methyl-D-erythritol from CTP and 2-C-methyl-D-erythritol 4-phosphate (MEP).</text>
</comment>
<sequence>MHLLIPAAGRGSRMGADVNKLLLPLLGRPLLAWTLAAAAKAPSTGWIGIIGQPIDEEAIRLLVEKLGLRVPVQWIEGGETRQQSVYRGLLALPADAQQVLIHDGARCLASPALFERCGAALAEIPAIVAAVPVKDTIKQVYPHSHRVEKTIARERLWAAQTPQGGNVGTLKVAHAWAAAQAVAVTDDAALCELRGEPVQVVPGEETNLKITTPADLFVAEAILKTQLRQDPSP</sequence>
<dbReference type="InterPro" id="IPR001228">
    <property type="entry name" value="IspD"/>
</dbReference>
<keyword evidence="5 7" id="KW-0548">Nucleotidyltransferase</keyword>
<evidence type="ECO:0000256" key="7">
    <source>
        <dbReference type="HAMAP-Rule" id="MF_00108"/>
    </source>
</evidence>
<reference evidence="8 9" key="1">
    <citation type="journal article" date="2021" name="Genome Biol. Evol.">
        <title>Complete Genome Sequencing of a Novel Gloeobacter Species from a Waterfall Cave in Mexico.</title>
        <authorList>
            <person name="Saw J.H."/>
            <person name="Cardona T."/>
            <person name="Montejano G."/>
        </authorList>
    </citation>
    <scope>NUCLEOTIDE SEQUENCE [LARGE SCALE GENOMIC DNA]</scope>
    <source>
        <strain evidence="8">MG652769</strain>
    </source>
</reference>
<feature type="site" description="Positions MEP for the nucleophilic attack" evidence="7">
    <location>
        <position position="153"/>
    </location>
</feature>
<proteinExistence type="inferred from homology"/>
<protein>
    <recommendedName>
        <fullName evidence="7">2-C-methyl-D-erythritol 4-phosphate cytidylyltransferase</fullName>
        <ecNumber evidence="7">2.7.7.60</ecNumber>
    </recommendedName>
    <alternativeName>
        <fullName evidence="7">4-diphosphocytidyl-2C-methyl-D-erythritol synthase</fullName>
    </alternativeName>
    <alternativeName>
        <fullName evidence="7">MEP cytidylyltransferase</fullName>
        <shortName evidence="7">MCT</shortName>
    </alternativeName>
</protein>
<dbReference type="RefSeq" id="WP_230842524.1">
    <property type="nucleotide sequence ID" value="NZ_CP063845.1"/>
</dbReference>
<keyword evidence="6 7" id="KW-0414">Isoprene biosynthesis</keyword>
<dbReference type="PANTHER" id="PTHR32125">
    <property type="entry name" value="2-C-METHYL-D-ERYTHRITOL 4-PHOSPHATE CYTIDYLYLTRANSFERASE, CHLOROPLASTIC"/>
    <property type="match status" value="1"/>
</dbReference>
<dbReference type="Gene3D" id="3.90.550.10">
    <property type="entry name" value="Spore Coat Polysaccharide Biosynthesis Protein SpsA, Chain A"/>
    <property type="match status" value="1"/>
</dbReference>
<organism evidence="8 9">
    <name type="scientific">Gloeobacter morelensis MG652769</name>
    <dbReference type="NCBI Taxonomy" id="2781736"/>
    <lineage>
        <taxon>Bacteria</taxon>
        <taxon>Bacillati</taxon>
        <taxon>Cyanobacteriota</taxon>
        <taxon>Cyanophyceae</taxon>
        <taxon>Gloeobacterales</taxon>
        <taxon>Gloeobacteraceae</taxon>
        <taxon>Gloeobacter</taxon>
        <taxon>Gloeobacter morelensis</taxon>
    </lineage>
</organism>
<evidence type="ECO:0000313" key="9">
    <source>
        <dbReference type="Proteomes" id="UP001054846"/>
    </source>
</evidence>
<evidence type="ECO:0000256" key="3">
    <source>
        <dbReference type="ARBA" id="ARBA00009789"/>
    </source>
</evidence>
<dbReference type="PROSITE" id="PS01295">
    <property type="entry name" value="ISPD"/>
    <property type="match status" value="1"/>
</dbReference>
<evidence type="ECO:0000256" key="4">
    <source>
        <dbReference type="ARBA" id="ARBA00022679"/>
    </source>
</evidence>
<feature type="site" description="Positions MEP for the nucleophilic attack" evidence="7">
    <location>
        <position position="209"/>
    </location>
</feature>
<accession>A0ABY3PP05</accession>
<gene>
    <name evidence="7" type="primary">ispD</name>
    <name evidence="8" type="ORF">ISF26_03335</name>
</gene>
<evidence type="ECO:0000256" key="5">
    <source>
        <dbReference type="ARBA" id="ARBA00022695"/>
    </source>
</evidence>
<keyword evidence="4 7" id="KW-0808">Transferase</keyword>
<dbReference type="EC" id="2.7.7.60" evidence="7"/>
<dbReference type="InterPro" id="IPR029044">
    <property type="entry name" value="Nucleotide-diphossugar_trans"/>
</dbReference>
<comment type="catalytic activity">
    <reaction evidence="1 7">
        <text>2-C-methyl-D-erythritol 4-phosphate + CTP + H(+) = 4-CDP-2-C-methyl-D-erythritol + diphosphate</text>
        <dbReference type="Rhea" id="RHEA:13429"/>
        <dbReference type="ChEBI" id="CHEBI:15378"/>
        <dbReference type="ChEBI" id="CHEBI:33019"/>
        <dbReference type="ChEBI" id="CHEBI:37563"/>
        <dbReference type="ChEBI" id="CHEBI:57823"/>
        <dbReference type="ChEBI" id="CHEBI:58262"/>
        <dbReference type="EC" id="2.7.7.60"/>
    </reaction>
</comment>
<dbReference type="GO" id="GO:0050518">
    <property type="term" value="F:2-C-methyl-D-erythritol 4-phosphate cytidylyltransferase activity"/>
    <property type="evidence" value="ECO:0007669"/>
    <property type="project" value="UniProtKB-EC"/>
</dbReference>
<dbReference type="HAMAP" id="MF_00108">
    <property type="entry name" value="IspD"/>
    <property type="match status" value="1"/>
</dbReference>
<dbReference type="InterPro" id="IPR018294">
    <property type="entry name" value="ISPD_synthase_CS"/>
</dbReference>
<evidence type="ECO:0000256" key="2">
    <source>
        <dbReference type="ARBA" id="ARBA00004787"/>
    </source>
</evidence>
<evidence type="ECO:0000256" key="1">
    <source>
        <dbReference type="ARBA" id="ARBA00001282"/>
    </source>
</evidence>
<dbReference type="CDD" id="cd02516">
    <property type="entry name" value="CDP-ME_synthetase"/>
    <property type="match status" value="1"/>
</dbReference>
<evidence type="ECO:0000256" key="6">
    <source>
        <dbReference type="ARBA" id="ARBA00023229"/>
    </source>
</evidence>
<evidence type="ECO:0000313" key="8">
    <source>
        <dbReference type="EMBL" id="UFP95298.1"/>
    </source>
</evidence>
<keyword evidence="9" id="KW-1185">Reference proteome</keyword>
<comment type="pathway">
    <text evidence="2 7">Isoprenoid biosynthesis; isopentenyl diphosphate biosynthesis via DXP pathway; isopentenyl diphosphate from 1-deoxy-D-xylulose 5-phosphate: step 2/6.</text>
</comment>
<dbReference type="NCBIfam" id="TIGR00453">
    <property type="entry name" value="ispD"/>
    <property type="match status" value="1"/>
</dbReference>
<dbReference type="SUPFAM" id="SSF53448">
    <property type="entry name" value="Nucleotide-diphospho-sugar transferases"/>
    <property type="match status" value="1"/>
</dbReference>
<dbReference type="InterPro" id="IPR034683">
    <property type="entry name" value="IspD/TarI"/>
</dbReference>
<dbReference type="PANTHER" id="PTHR32125:SF4">
    <property type="entry name" value="2-C-METHYL-D-ERYTHRITOL 4-PHOSPHATE CYTIDYLYLTRANSFERASE, CHLOROPLASTIC"/>
    <property type="match status" value="1"/>
</dbReference>
<dbReference type="InterPro" id="IPR050088">
    <property type="entry name" value="IspD/TarI_cytidylyltransf_bact"/>
</dbReference>
<name>A0ABY3PP05_9CYAN</name>